<protein>
    <submittedName>
        <fullName evidence="1">Ras-related protein</fullName>
    </submittedName>
</protein>
<accession>A0A9E7KIX9</accession>
<dbReference type="PANTHER" id="PTHR47979">
    <property type="entry name" value="DRAB11-RELATED"/>
    <property type="match status" value="1"/>
</dbReference>
<dbReference type="InterPro" id="IPR001806">
    <property type="entry name" value="Small_GTPase"/>
</dbReference>
<proteinExistence type="predicted"/>
<reference evidence="1" key="1">
    <citation type="submission" date="2022-05" db="EMBL/GenBank/DDBJ databases">
        <title>The Musa troglodytarum L. genome provides insights into the mechanism of non-climacteric behaviour and enrichment of carotenoids.</title>
        <authorList>
            <person name="Wang J."/>
        </authorList>
    </citation>
    <scope>NUCLEOTIDE SEQUENCE</scope>
    <source>
        <tissue evidence="1">Leaf</tissue>
    </source>
</reference>
<dbReference type="InterPro" id="IPR027417">
    <property type="entry name" value="P-loop_NTPase"/>
</dbReference>
<dbReference type="Proteomes" id="UP001055439">
    <property type="component" value="Chromosome 7"/>
</dbReference>
<dbReference type="SUPFAM" id="SSF52540">
    <property type="entry name" value="P-loop containing nucleoside triphosphate hydrolases"/>
    <property type="match status" value="1"/>
</dbReference>
<dbReference type="Pfam" id="PF00071">
    <property type="entry name" value="Ras"/>
    <property type="match status" value="1"/>
</dbReference>
<keyword evidence="2" id="KW-1185">Reference proteome</keyword>
<organism evidence="1 2">
    <name type="scientific">Musa troglodytarum</name>
    <name type="common">fe'i banana</name>
    <dbReference type="NCBI Taxonomy" id="320322"/>
    <lineage>
        <taxon>Eukaryota</taxon>
        <taxon>Viridiplantae</taxon>
        <taxon>Streptophyta</taxon>
        <taxon>Embryophyta</taxon>
        <taxon>Tracheophyta</taxon>
        <taxon>Spermatophyta</taxon>
        <taxon>Magnoliopsida</taxon>
        <taxon>Liliopsida</taxon>
        <taxon>Zingiberales</taxon>
        <taxon>Musaceae</taxon>
        <taxon>Musa</taxon>
    </lineage>
</organism>
<evidence type="ECO:0000313" key="1">
    <source>
        <dbReference type="EMBL" id="URE20347.1"/>
    </source>
</evidence>
<sequence length="170" mass="18765">MDYKGDEQQSQVYHFKIVMIGDSAVGKSNLPARFARNEFYLNSKSTIGVEFHIQKMEIDGWDTAAHSDMNVVTTKLISGMQGKYSRSKVFLSQEQKPDTSSSLGDGKSVVFQGETMLLDDEASSKSADWKSAAASDDLDLCKNRPPVDENICTRSVSLLPPAFEVRGINC</sequence>
<dbReference type="AlphaFoldDB" id="A0A9E7KIX9"/>
<dbReference type="SMART" id="SM00175">
    <property type="entry name" value="RAB"/>
    <property type="match status" value="1"/>
</dbReference>
<gene>
    <name evidence="1" type="ORF">MUK42_10446</name>
</gene>
<name>A0A9E7KIX9_9LILI</name>
<evidence type="ECO:0000313" key="2">
    <source>
        <dbReference type="Proteomes" id="UP001055439"/>
    </source>
</evidence>
<dbReference type="InterPro" id="IPR050209">
    <property type="entry name" value="Rab_GTPases_membrane_traffic"/>
</dbReference>
<dbReference type="GO" id="GO:0003924">
    <property type="term" value="F:GTPase activity"/>
    <property type="evidence" value="ECO:0007669"/>
    <property type="project" value="InterPro"/>
</dbReference>
<dbReference type="Gene3D" id="3.40.50.300">
    <property type="entry name" value="P-loop containing nucleotide triphosphate hydrolases"/>
    <property type="match status" value="1"/>
</dbReference>
<dbReference type="GO" id="GO:0005525">
    <property type="term" value="F:GTP binding"/>
    <property type="evidence" value="ECO:0007669"/>
    <property type="project" value="InterPro"/>
</dbReference>
<dbReference type="EMBL" id="CP097509">
    <property type="protein sequence ID" value="URE20347.1"/>
    <property type="molecule type" value="Genomic_DNA"/>
</dbReference>
<dbReference type="PRINTS" id="PR00449">
    <property type="entry name" value="RASTRNSFRMNG"/>
</dbReference>